<dbReference type="STRING" id="1121919.SAMN02745975_02519"/>
<dbReference type="PROSITE" id="PS00211">
    <property type="entry name" value="ABC_TRANSPORTER_1"/>
    <property type="match status" value="1"/>
</dbReference>
<protein>
    <submittedName>
        <fullName evidence="5">NitT/TauT family transport system ATP-binding protein</fullName>
    </submittedName>
</protein>
<evidence type="ECO:0000313" key="6">
    <source>
        <dbReference type="Proteomes" id="UP000184536"/>
    </source>
</evidence>
<organism evidence="5 6">
    <name type="scientific">Geosporobacter subterraneus DSM 17957</name>
    <dbReference type="NCBI Taxonomy" id="1121919"/>
    <lineage>
        <taxon>Bacteria</taxon>
        <taxon>Bacillati</taxon>
        <taxon>Bacillota</taxon>
        <taxon>Clostridia</taxon>
        <taxon>Peptostreptococcales</taxon>
        <taxon>Thermotaleaceae</taxon>
        <taxon>Geosporobacter</taxon>
    </lineage>
</organism>
<keyword evidence="1" id="KW-0813">Transport</keyword>
<dbReference type="Gene3D" id="3.40.50.300">
    <property type="entry name" value="P-loop containing nucleotide triphosphate hydrolases"/>
    <property type="match status" value="1"/>
</dbReference>
<keyword evidence="2" id="KW-0547">Nucleotide-binding</keyword>
<dbReference type="PANTHER" id="PTHR42788:SF21">
    <property type="entry name" value="ABC TRANSPORTER ATP-BINDING PROTEIN"/>
    <property type="match status" value="1"/>
</dbReference>
<evidence type="ECO:0000256" key="1">
    <source>
        <dbReference type="ARBA" id="ARBA00022448"/>
    </source>
</evidence>
<accession>A0A1M6KVS2</accession>
<evidence type="ECO:0000256" key="3">
    <source>
        <dbReference type="ARBA" id="ARBA00022840"/>
    </source>
</evidence>
<dbReference type="OrthoDB" id="9801958at2"/>
<dbReference type="AlphaFoldDB" id="A0A1M6KVS2"/>
<proteinExistence type="predicted"/>
<dbReference type="SMART" id="SM00382">
    <property type="entry name" value="AAA"/>
    <property type="match status" value="1"/>
</dbReference>
<evidence type="ECO:0000313" key="5">
    <source>
        <dbReference type="EMBL" id="SHJ63081.1"/>
    </source>
</evidence>
<dbReference type="RefSeq" id="WP_110941619.1">
    <property type="nucleotide sequence ID" value="NZ_FQZV01000032.1"/>
</dbReference>
<gene>
    <name evidence="5" type="ORF">SAMN02745975_02519</name>
</gene>
<name>A0A1M6KVS2_9FIRM</name>
<dbReference type="InterPro" id="IPR003593">
    <property type="entry name" value="AAA+_ATPase"/>
</dbReference>
<evidence type="ECO:0000259" key="4">
    <source>
        <dbReference type="PROSITE" id="PS50893"/>
    </source>
</evidence>
<keyword evidence="3 5" id="KW-0067">ATP-binding</keyword>
<dbReference type="GO" id="GO:0005524">
    <property type="term" value="F:ATP binding"/>
    <property type="evidence" value="ECO:0007669"/>
    <property type="project" value="UniProtKB-KW"/>
</dbReference>
<dbReference type="PROSITE" id="PS50893">
    <property type="entry name" value="ABC_TRANSPORTER_2"/>
    <property type="match status" value="1"/>
</dbReference>
<dbReference type="SUPFAM" id="SSF52540">
    <property type="entry name" value="P-loop containing nucleoside triphosphate hydrolases"/>
    <property type="match status" value="1"/>
</dbReference>
<dbReference type="InterPro" id="IPR003439">
    <property type="entry name" value="ABC_transporter-like_ATP-bd"/>
</dbReference>
<dbReference type="PANTHER" id="PTHR42788">
    <property type="entry name" value="TAURINE IMPORT ATP-BINDING PROTEIN-RELATED"/>
    <property type="match status" value="1"/>
</dbReference>
<dbReference type="Proteomes" id="UP000184536">
    <property type="component" value="Unassembled WGS sequence"/>
</dbReference>
<sequence>MTVEKVVEIENVSMNYHTLDGETLAIKDLSFNVYKGEIVIIVGPSGCGKSTALSIISGLIKPSSGKVVVNGKAVVEPSKSIGYMFQKDHLFEWRTILNNVLIGVEIQNKLTNEMKEKAERLLELYGLGEFKHYYPSQLSGGMRQRVALIRTLAIEPDLLLLDEPFTALDYQTKLAVADEIGRILKKEGKTAIMVTHDISEAISMGDRVIVLSKRPSTIKSIHEIKLTLDVERTPLASREAPEFRHYFNTIWKELDVHVK</sequence>
<dbReference type="GO" id="GO:0016887">
    <property type="term" value="F:ATP hydrolysis activity"/>
    <property type="evidence" value="ECO:0007669"/>
    <property type="project" value="InterPro"/>
</dbReference>
<dbReference type="CDD" id="cd03293">
    <property type="entry name" value="ABC_NrtD_SsuB_transporters"/>
    <property type="match status" value="1"/>
</dbReference>
<dbReference type="InterPro" id="IPR050166">
    <property type="entry name" value="ABC_transporter_ATP-bind"/>
</dbReference>
<reference evidence="6" key="1">
    <citation type="submission" date="2016-11" db="EMBL/GenBank/DDBJ databases">
        <authorList>
            <person name="Varghese N."/>
            <person name="Submissions S."/>
        </authorList>
    </citation>
    <scope>NUCLEOTIDE SEQUENCE [LARGE SCALE GENOMIC DNA]</scope>
    <source>
        <strain evidence="6">DSM 17957</strain>
    </source>
</reference>
<dbReference type="Pfam" id="PF00005">
    <property type="entry name" value="ABC_tran"/>
    <property type="match status" value="1"/>
</dbReference>
<keyword evidence="6" id="KW-1185">Reference proteome</keyword>
<dbReference type="EMBL" id="FQZV01000032">
    <property type="protein sequence ID" value="SHJ63081.1"/>
    <property type="molecule type" value="Genomic_DNA"/>
</dbReference>
<feature type="domain" description="ABC transporter" evidence="4">
    <location>
        <begin position="7"/>
        <end position="238"/>
    </location>
</feature>
<dbReference type="InterPro" id="IPR027417">
    <property type="entry name" value="P-loop_NTPase"/>
</dbReference>
<dbReference type="InterPro" id="IPR017871">
    <property type="entry name" value="ABC_transporter-like_CS"/>
</dbReference>
<evidence type="ECO:0000256" key="2">
    <source>
        <dbReference type="ARBA" id="ARBA00022741"/>
    </source>
</evidence>